<accession>A0A1R3JUH8</accession>
<dbReference type="AlphaFoldDB" id="A0A1R3JUH8"/>
<evidence type="ECO:0000313" key="2">
    <source>
        <dbReference type="EMBL" id="OMO98440.1"/>
    </source>
</evidence>
<dbReference type="Proteomes" id="UP000188268">
    <property type="component" value="Unassembled WGS sequence"/>
</dbReference>
<reference evidence="2 3" key="1">
    <citation type="submission" date="2013-09" db="EMBL/GenBank/DDBJ databases">
        <title>Corchorus capsularis genome sequencing.</title>
        <authorList>
            <person name="Alam M."/>
            <person name="Haque M.S."/>
            <person name="Islam M.S."/>
            <person name="Emdad E.M."/>
            <person name="Islam M.M."/>
            <person name="Ahmed B."/>
            <person name="Halim A."/>
            <person name="Hossen Q.M.M."/>
            <person name="Hossain M.Z."/>
            <person name="Ahmed R."/>
            <person name="Khan M.M."/>
            <person name="Islam R."/>
            <person name="Rashid M.M."/>
            <person name="Khan S.A."/>
            <person name="Rahman M.S."/>
            <person name="Alam M."/>
        </authorList>
    </citation>
    <scope>NUCLEOTIDE SEQUENCE [LARGE SCALE GENOMIC DNA]</scope>
    <source>
        <strain evidence="3">cv. CVL-1</strain>
        <tissue evidence="2">Whole seedling</tissue>
    </source>
</reference>
<comment type="caution">
    <text evidence="2">The sequence shown here is derived from an EMBL/GenBank/DDBJ whole genome shotgun (WGS) entry which is preliminary data.</text>
</comment>
<protein>
    <submittedName>
        <fullName evidence="2">Uncharacterized protein</fullName>
    </submittedName>
</protein>
<evidence type="ECO:0000313" key="3">
    <source>
        <dbReference type="Proteomes" id="UP000188268"/>
    </source>
</evidence>
<feature type="compositionally biased region" description="Gly residues" evidence="1">
    <location>
        <begin position="11"/>
        <end position="20"/>
    </location>
</feature>
<dbReference type="Gramene" id="OMO98440">
    <property type="protein sequence ID" value="OMO98440"/>
    <property type="gene ID" value="CCACVL1_04226"/>
</dbReference>
<name>A0A1R3JUH8_COCAP</name>
<proteinExistence type="predicted"/>
<keyword evidence="3" id="KW-1185">Reference proteome</keyword>
<sequence length="32" mass="3119">MTPLFWSGGTSVSGGGGGADGSEEPSSFEATR</sequence>
<dbReference type="EMBL" id="AWWV01007088">
    <property type="protein sequence ID" value="OMO98440.1"/>
    <property type="molecule type" value="Genomic_DNA"/>
</dbReference>
<gene>
    <name evidence="2" type="ORF">CCACVL1_04226</name>
</gene>
<evidence type="ECO:0000256" key="1">
    <source>
        <dbReference type="SAM" id="MobiDB-lite"/>
    </source>
</evidence>
<feature type="region of interest" description="Disordered" evidence="1">
    <location>
        <begin position="1"/>
        <end position="32"/>
    </location>
</feature>
<organism evidence="2 3">
    <name type="scientific">Corchorus capsularis</name>
    <name type="common">Jute</name>
    <dbReference type="NCBI Taxonomy" id="210143"/>
    <lineage>
        <taxon>Eukaryota</taxon>
        <taxon>Viridiplantae</taxon>
        <taxon>Streptophyta</taxon>
        <taxon>Embryophyta</taxon>
        <taxon>Tracheophyta</taxon>
        <taxon>Spermatophyta</taxon>
        <taxon>Magnoliopsida</taxon>
        <taxon>eudicotyledons</taxon>
        <taxon>Gunneridae</taxon>
        <taxon>Pentapetalae</taxon>
        <taxon>rosids</taxon>
        <taxon>malvids</taxon>
        <taxon>Malvales</taxon>
        <taxon>Malvaceae</taxon>
        <taxon>Grewioideae</taxon>
        <taxon>Apeibeae</taxon>
        <taxon>Corchorus</taxon>
    </lineage>
</organism>